<dbReference type="AlphaFoldDB" id="A0A162AGS0"/>
<keyword evidence="3" id="KW-1185">Reference proteome</keyword>
<sequence length="178" mass="20047">MPDSLICNKCAHNNILIPMYMVKAEVKDSTSETTFTLFERHVLKLINVSAQHVLNNDKNASPDVVPAVLNNIFGRKYVFKLSITRKNTIERYKGYIVIEVEEIANEQSSSASLQIVDPTHKRKPPAQEENFPISNDEVGKVCRGTTDNRINDSYTSTSTQNQLSDGNAPNITKRHKLE</sequence>
<accession>A0A162AGS0</accession>
<dbReference type="Gene3D" id="2.40.50.140">
    <property type="entry name" value="Nucleic acid-binding proteins"/>
    <property type="match status" value="1"/>
</dbReference>
<name>A0A162AGS0_DAUCS</name>
<dbReference type="InterPro" id="IPR012340">
    <property type="entry name" value="NA-bd_OB-fold"/>
</dbReference>
<evidence type="ECO:0000313" key="2">
    <source>
        <dbReference type="EMBL" id="WOG82316.1"/>
    </source>
</evidence>
<dbReference type="InterPro" id="IPR013955">
    <property type="entry name" value="Rep_factor-A_C"/>
</dbReference>
<gene>
    <name evidence="2" type="ORF">DCAR_0101479</name>
</gene>
<dbReference type="EMBL" id="CP093343">
    <property type="protein sequence ID" value="WOG82316.1"/>
    <property type="molecule type" value="Genomic_DNA"/>
</dbReference>
<dbReference type="Proteomes" id="UP000077755">
    <property type="component" value="Chromosome 1"/>
</dbReference>
<organism evidence="2 3">
    <name type="scientific">Daucus carota subsp. sativus</name>
    <name type="common">Carrot</name>
    <dbReference type="NCBI Taxonomy" id="79200"/>
    <lineage>
        <taxon>Eukaryota</taxon>
        <taxon>Viridiplantae</taxon>
        <taxon>Streptophyta</taxon>
        <taxon>Embryophyta</taxon>
        <taxon>Tracheophyta</taxon>
        <taxon>Spermatophyta</taxon>
        <taxon>Magnoliopsida</taxon>
        <taxon>eudicotyledons</taxon>
        <taxon>Gunneridae</taxon>
        <taxon>Pentapetalae</taxon>
        <taxon>asterids</taxon>
        <taxon>campanulids</taxon>
        <taxon>Apiales</taxon>
        <taxon>Apiaceae</taxon>
        <taxon>Apioideae</taxon>
        <taxon>Scandiceae</taxon>
        <taxon>Daucinae</taxon>
        <taxon>Daucus</taxon>
        <taxon>Daucus sect. Daucus</taxon>
    </lineage>
</organism>
<proteinExistence type="predicted"/>
<dbReference type="SUPFAM" id="SSF50249">
    <property type="entry name" value="Nucleic acid-binding proteins"/>
    <property type="match status" value="1"/>
</dbReference>
<dbReference type="Pfam" id="PF08646">
    <property type="entry name" value="Rep_fac-A_C"/>
    <property type="match status" value="1"/>
</dbReference>
<reference evidence="2" key="1">
    <citation type="journal article" date="2016" name="Nat. Genet.">
        <title>A high-quality carrot genome assembly provides new insights into carotenoid accumulation and asterid genome evolution.</title>
        <authorList>
            <person name="Iorizzo M."/>
            <person name="Ellison S."/>
            <person name="Senalik D."/>
            <person name="Zeng P."/>
            <person name="Satapoomin P."/>
            <person name="Huang J."/>
            <person name="Bowman M."/>
            <person name="Iovene M."/>
            <person name="Sanseverino W."/>
            <person name="Cavagnaro P."/>
            <person name="Yildiz M."/>
            <person name="Macko-Podgorni A."/>
            <person name="Moranska E."/>
            <person name="Grzebelus E."/>
            <person name="Grzebelus D."/>
            <person name="Ashrafi H."/>
            <person name="Zheng Z."/>
            <person name="Cheng S."/>
            <person name="Spooner D."/>
            <person name="Van Deynze A."/>
            <person name="Simon P."/>
        </authorList>
    </citation>
    <scope>NUCLEOTIDE SEQUENCE</scope>
    <source>
        <tissue evidence="2">Leaf</tissue>
    </source>
</reference>
<reference evidence="2" key="2">
    <citation type="submission" date="2022-03" db="EMBL/GenBank/DDBJ databases">
        <title>Draft title - Genomic analysis of global carrot germplasm unveils the trajectory of domestication and the origin of high carotenoid orange carrot.</title>
        <authorList>
            <person name="Iorizzo M."/>
            <person name="Ellison S."/>
            <person name="Senalik D."/>
            <person name="Macko-Podgorni A."/>
            <person name="Grzebelus D."/>
            <person name="Bostan H."/>
            <person name="Rolling W."/>
            <person name="Curaba J."/>
            <person name="Simon P."/>
        </authorList>
    </citation>
    <scope>NUCLEOTIDE SEQUENCE</scope>
    <source>
        <tissue evidence="2">Leaf</tissue>
    </source>
</reference>
<evidence type="ECO:0000313" key="3">
    <source>
        <dbReference type="Proteomes" id="UP000077755"/>
    </source>
</evidence>
<evidence type="ECO:0000256" key="1">
    <source>
        <dbReference type="SAM" id="MobiDB-lite"/>
    </source>
</evidence>
<feature type="region of interest" description="Disordered" evidence="1">
    <location>
        <begin position="119"/>
        <end position="178"/>
    </location>
</feature>
<protein>
    <submittedName>
        <fullName evidence="2">Uncharacterized protein</fullName>
    </submittedName>
</protein>
<feature type="compositionally biased region" description="Polar residues" evidence="1">
    <location>
        <begin position="145"/>
        <end position="170"/>
    </location>
</feature>
<dbReference type="Gramene" id="KZN08876">
    <property type="protein sequence ID" value="KZN08876"/>
    <property type="gene ID" value="DCAR_001532"/>
</dbReference>